<feature type="domain" description="Histidine kinase" evidence="10">
    <location>
        <begin position="299"/>
        <end position="521"/>
    </location>
</feature>
<dbReference type="PROSITE" id="PS50110">
    <property type="entry name" value="RESPONSE_REGULATORY"/>
    <property type="match status" value="1"/>
</dbReference>
<evidence type="ECO:0000256" key="6">
    <source>
        <dbReference type="ARBA" id="ARBA00022777"/>
    </source>
</evidence>
<dbReference type="SMART" id="SM00091">
    <property type="entry name" value="PAS"/>
    <property type="match status" value="2"/>
</dbReference>
<dbReference type="SMART" id="SM00448">
    <property type="entry name" value="REC"/>
    <property type="match status" value="1"/>
</dbReference>
<keyword evidence="4" id="KW-0808">Transferase</keyword>
<dbReference type="Pfam" id="PF02518">
    <property type="entry name" value="HATPase_c"/>
    <property type="match status" value="1"/>
</dbReference>
<dbReference type="PROSITE" id="PS50112">
    <property type="entry name" value="PAS"/>
    <property type="match status" value="2"/>
</dbReference>
<evidence type="ECO:0000259" key="11">
    <source>
        <dbReference type="PROSITE" id="PS50110"/>
    </source>
</evidence>
<feature type="domain" description="PAS" evidence="12">
    <location>
        <begin position="20"/>
        <end position="90"/>
    </location>
</feature>
<dbReference type="Pfam" id="PF00512">
    <property type="entry name" value="HisKA"/>
    <property type="match status" value="1"/>
</dbReference>
<evidence type="ECO:0000256" key="2">
    <source>
        <dbReference type="ARBA" id="ARBA00012438"/>
    </source>
</evidence>
<dbReference type="RefSeq" id="WP_332081714.1">
    <property type="nucleotide sequence ID" value="NZ_JAZHYN010000022.1"/>
</dbReference>
<dbReference type="Gene3D" id="1.10.287.130">
    <property type="match status" value="1"/>
</dbReference>
<dbReference type="PRINTS" id="PR00344">
    <property type="entry name" value="BCTRLSENSOR"/>
</dbReference>
<dbReference type="SUPFAM" id="SSF55785">
    <property type="entry name" value="PYP-like sensor domain (PAS domain)"/>
    <property type="match status" value="2"/>
</dbReference>
<dbReference type="SMART" id="SM00388">
    <property type="entry name" value="HisKA"/>
    <property type="match status" value="1"/>
</dbReference>
<dbReference type="InterPro" id="IPR036890">
    <property type="entry name" value="HATPase_C_sf"/>
</dbReference>
<gene>
    <name evidence="13" type="ORF">V3H18_09120</name>
</gene>
<dbReference type="InterPro" id="IPR001789">
    <property type="entry name" value="Sig_transdc_resp-reg_receiver"/>
</dbReference>
<dbReference type="SUPFAM" id="SSF52172">
    <property type="entry name" value="CheY-like"/>
    <property type="match status" value="1"/>
</dbReference>
<dbReference type="PANTHER" id="PTHR43065:SF10">
    <property type="entry name" value="PEROXIDE STRESS-ACTIVATED HISTIDINE KINASE MAK3"/>
    <property type="match status" value="1"/>
</dbReference>
<dbReference type="InterPro" id="IPR004358">
    <property type="entry name" value="Sig_transdc_His_kin-like_C"/>
</dbReference>
<dbReference type="SMART" id="SM00387">
    <property type="entry name" value="HATPase_c"/>
    <property type="match status" value="1"/>
</dbReference>
<evidence type="ECO:0000259" key="10">
    <source>
        <dbReference type="PROSITE" id="PS50109"/>
    </source>
</evidence>
<organism evidence="13 14">
    <name type="scientific">Methylocystis borbori</name>
    <dbReference type="NCBI Taxonomy" id="3118750"/>
    <lineage>
        <taxon>Bacteria</taxon>
        <taxon>Pseudomonadati</taxon>
        <taxon>Pseudomonadota</taxon>
        <taxon>Alphaproteobacteria</taxon>
        <taxon>Hyphomicrobiales</taxon>
        <taxon>Methylocystaceae</taxon>
        <taxon>Methylocystis</taxon>
    </lineage>
</organism>
<dbReference type="InterPro" id="IPR000014">
    <property type="entry name" value="PAS"/>
</dbReference>
<dbReference type="EC" id="2.7.13.3" evidence="2"/>
<dbReference type="Pfam" id="PF08448">
    <property type="entry name" value="PAS_4"/>
    <property type="match status" value="1"/>
</dbReference>
<dbReference type="InterPro" id="IPR011006">
    <property type="entry name" value="CheY-like_superfamily"/>
</dbReference>
<name>A0ABU7XH31_9HYPH</name>
<keyword evidence="8" id="KW-0902">Two-component regulatory system</keyword>
<dbReference type="SUPFAM" id="SSF47384">
    <property type="entry name" value="Homodimeric domain of signal transducing histidine kinase"/>
    <property type="match status" value="1"/>
</dbReference>
<feature type="modified residue" description="4-aspartylphosphate" evidence="9">
    <location>
        <position position="596"/>
    </location>
</feature>
<dbReference type="Pfam" id="PF00072">
    <property type="entry name" value="Response_reg"/>
    <property type="match status" value="1"/>
</dbReference>
<accession>A0ABU7XH31</accession>
<dbReference type="Proteomes" id="UP001350748">
    <property type="component" value="Unassembled WGS sequence"/>
</dbReference>
<sequence>MSNIAQSSDIAPPASAAQGAASMLRAFFQAIPGPAAFLDLDLRYRFVNDEFLDAVALPESAVLGRPVEEVLDAETAKAYRLALPKILKGEPVRSERWLGRKAGLRAFIEESLRPFSPNGATLGVIAIERNLTEIEKRRLDQADLLVRHQRREAIHAAVVDSALDCIVVTDAEGRVVEFNPAATATFGFSREEAVGKTIAELIVPPELREAHNAGLKRFASGGPSAVLGRRVELEALCADGSRIPVELAITAVGASHEALFTAHLRDLRPARKAAAEIERQREALYQSEKLAALGSLLAGVAHELNNPLSIVIGQALMLREAAQARGGSDPQFASFAERGAKIETAANRCAKIVKTFLTMARQREAERVEVNIPELIERVLDLLSYSLRTAGVDVATKIEPGLPLIRADSDQLHQVLLNLVVNAQQALESQPAPRRISIDVSADRASEKIIFAFSDNGPGIPERIRNRVFEPFFTTKPQGVGTGIGLAVSRGLIESHGGSLTLAPPQPGVGATFVIQLPINAGEGASGLRADESESVAQAAPPRRHALVIDDEIEIAFLLVEILNRIGFDCECVANGAEAKARLRERAKPVDLILCDIRMPDCDGPAFYDWLSLEAPSLTSRIAFVTGDVLGPSAARFIARSGSPVIEKPFLPDDIRQVVELLTESSLV</sequence>
<keyword evidence="14" id="KW-1185">Reference proteome</keyword>
<evidence type="ECO:0000256" key="8">
    <source>
        <dbReference type="ARBA" id="ARBA00023012"/>
    </source>
</evidence>
<dbReference type="InterPro" id="IPR013656">
    <property type="entry name" value="PAS_4"/>
</dbReference>
<feature type="domain" description="PAS" evidence="12">
    <location>
        <begin position="151"/>
        <end position="222"/>
    </location>
</feature>
<dbReference type="Gene3D" id="3.40.50.2300">
    <property type="match status" value="1"/>
</dbReference>
<feature type="domain" description="Response regulatory" evidence="11">
    <location>
        <begin position="545"/>
        <end position="663"/>
    </location>
</feature>
<dbReference type="InterPro" id="IPR003661">
    <property type="entry name" value="HisK_dim/P_dom"/>
</dbReference>
<dbReference type="EMBL" id="JAZHYN010000022">
    <property type="protein sequence ID" value="MEF3366692.1"/>
    <property type="molecule type" value="Genomic_DNA"/>
</dbReference>
<dbReference type="Pfam" id="PF00989">
    <property type="entry name" value="PAS"/>
    <property type="match status" value="1"/>
</dbReference>
<dbReference type="InterPro" id="IPR013767">
    <property type="entry name" value="PAS_fold"/>
</dbReference>
<dbReference type="PANTHER" id="PTHR43065">
    <property type="entry name" value="SENSOR HISTIDINE KINASE"/>
    <property type="match status" value="1"/>
</dbReference>
<evidence type="ECO:0000256" key="1">
    <source>
        <dbReference type="ARBA" id="ARBA00000085"/>
    </source>
</evidence>
<evidence type="ECO:0000256" key="3">
    <source>
        <dbReference type="ARBA" id="ARBA00022553"/>
    </source>
</evidence>
<comment type="caution">
    <text evidence="13">The sequence shown here is derived from an EMBL/GenBank/DDBJ whole genome shotgun (WGS) entry which is preliminary data.</text>
</comment>
<dbReference type="SUPFAM" id="SSF55874">
    <property type="entry name" value="ATPase domain of HSP90 chaperone/DNA topoisomerase II/histidine kinase"/>
    <property type="match status" value="1"/>
</dbReference>
<dbReference type="InterPro" id="IPR003594">
    <property type="entry name" value="HATPase_dom"/>
</dbReference>
<protein>
    <recommendedName>
        <fullName evidence="2">histidine kinase</fullName>
        <ecNumber evidence="2">2.7.13.3</ecNumber>
    </recommendedName>
</protein>
<evidence type="ECO:0000313" key="14">
    <source>
        <dbReference type="Proteomes" id="UP001350748"/>
    </source>
</evidence>
<proteinExistence type="predicted"/>
<dbReference type="InterPro" id="IPR005467">
    <property type="entry name" value="His_kinase_dom"/>
</dbReference>
<dbReference type="PROSITE" id="PS50109">
    <property type="entry name" value="HIS_KIN"/>
    <property type="match status" value="1"/>
</dbReference>
<keyword evidence="7" id="KW-0067">ATP-binding</keyword>
<dbReference type="CDD" id="cd00130">
    <property type="entry name" value="PAS"/>
    <property type="match status" value="2"/>
</dbReference>
<evidence type="ECO:0000313" key="13">
    <source>
        <dbReference type="EMBL" id="MEF3366692.1"/>
    </source>
</evidence>
<dbReference type="Gene3D" id="3.30.450.20">
    <property type="entry name" value="PAS domain"/>
    <property type="match status" value="2"/>
</dbReference>
<keyword evidence="5" id="KW-0547">Nucleotide-binding</keyword>
<evidence type="ECO:0000256" key="9">
    <source>
        <dbReference type="PROSITE-ProRule" id="PRU00169"/>
    </source>
</evidence>
<dbReference type="Gene3D" id="3.30.565.10">
    <property type="entry name" value="Histidine kinase-like ATPase, C-terminal domain"/>
    <property type="match status" value="1"/>
</dbReference>
<comment type="catalytic activity">
    <reaction evidence="1">
        <text>ATP + protein L-histidine = ADP + protein N-phospho-L-histidine.</text>
        <dbReference type="EC" id="2.7.13.3"/>
    </reaction>
</comment>
<evidence type="ECO:0000256" key="7">
    <source>
        <dbReference type="ARBA" id="ARBA00022840"/>
    </source>
</evidence>
<evidence type="ECO:0000256" key="5">
    <source>
        <dbReference type="ARBA" id="ARBA00022741"/>
    </source>
</evidence>
<evidence type="ECO:0000259" key="12">
    <source>
        <dbReference type="PROSITE" id="PS50112"/>
    </source>
</evidence>
<keyword evidence="3 9" id="KW-0597">Phosphoprotein</keyword>
<dbReference type="CDD" id="cd00156">
    <property type="entry name" value="REC"/>
    <property type="match status" value="1"/>
</dbReference>
<evidence type="ECO:0000256" key="4">
    <source>
        <dbReference type="ARBA" id="ARBA00022679"/>
    </source>
</evidence>
<keyword evidence="6" id="KW-0418">Kinase</keyword>
<dbReference type="InterPro" id="IPR035965">
    <property type="entry name" value="PAS-like_dom_sf"/>
</dbReference>
<dbReference type="InterPro" id="IPR036097">
    <property type="entry name" value="HisK_dim/P_sf"/>
</dbReference>
<reference evidence="13 14" key="1">
    <citation type="submission" date="2024-02" db="EMBL/GenBank/DDBJ databases">
        <authorList>
            <person name="Grouzdev D."/>
        </authorList>
    </citation>
    <scope>NUCLEOTIDE SEQUENCE [LARGE SCALE GENOMIC DNA]</scope>
    <source>
        <strain evidence="13 14">9N</strain>
    </source>
</reference>
<dbReference type="NCBIfam" id="TIGR00229">
    <property type="entry name" value="sensory_box"/>
    <property type="match status" value="2"/>
</dbReference>
<dbReference type="CDD" id="cd00082">
    <property type="entry name" value="HisKA"/>
    <property type="match status" value="1"/>
</dbReference>